<feature type="domain" description="Transglutaminase-like" evidence="3">
    <location>
        <begin position="458"/>
        <end position="527"/>
    </location>
</feature>
<dbReference type="Pfam" id="PF11992">
    <property type="entry name" value="TgpA_N"/>
    <property type="match status" value="1"/>
</dbReference>
<gene>
    <name evidence="4" type="ORF">BCL93_106174</name>
</gene>
<feature type="region of interest" description="Disordered" evidence="1">
    <location>
        <begin position="277"/>
        <end position="329"/>
    </location>
</feature>
<evidence type="ECO:0000256" key="1">
    <source>
        <dbReference type="SAM" id="MobiDB-lite"/>
    </source>
</evidence>
<dbReference type="OrthoDB" id="9804872at2"/>
<keyword evidence="2" id="KW-1133">Transmembrane helix</keyword>
<sequence length="790" mass="87122">MSEFSAPVLLADGESLSAAMLRRLFIGQCLVLGMHLAFMPLWLLAVAALVAWRRHRQLIKRAPRAGVALRLVSIAALLGALWVQYGGFGDLEALLGMLIGIYLLKLLEARTRRDARVVVGIGFVALAASFLHDQSIVMALGAVVAATWLVQSLVALSGGSQAHANRVAWRETAWLVGLSAPLMVALFIVMPRFGPLWSLPTLERASTGLTDSMAPGEIARLSRSDARAFRVSFEGPVPPPAKRYWRVYTLTHFDGERWSRETPEALATTLERPLSDFARTSRRNPFAADTATRAASGLSGDVSSSRSNTSSNSGSNSGASSGDIPRSPHYRTEFLLEPDSRPWRPALGTPLASPERQRFLGDGTLEGLTALSSRGLVTLESSGQAPAFSDPAGRAWHTLLPRGRNPRTLALAKRLWRGAEGDPQAYLAAVMARFGEAPYRYTLEPPRLTGEHRVDAFLFDSQAGYCSHYASATAVLARAVGIPARVVAGFQGGERHPDGHLTVRDYDAHAWVEVWRDGAWHRLDPTSVIAPERIEQGTAALTAGSEAFLADAGLSPLRFRDVAWLNRARLAWERLEYRWQRQVVGYESRDREALLTRLLQVLETPWQALNTLKERALSLMSNGGFGALRMGAEILGVLMLAALFGFGLKEGVRRWRRPSTLRELLLADAAWLARHGYPARPGESPSAHLRRLAAAWPCGGSSCDEPGLAGGRVPDVLKHQRDLAAASQALAEAIERLYYAPLDESERRRWRQYFHARRRHWRGVFRRVSRCRSGDAGRLARWRQTWHLGR</sequence>
<dbReference type="InterPro" id="IPR021878">
    <property type="entry name" value="TgpA_N"/>
</dbReference>
<dbReference type="InterPro" id="IPR038765">
    <property type="entry name" value="Papain-like_cys_pep_sf"/>
</dbReference>
<feature type="transmembrane region" description="Helical" evidence="2">
    <location>
        <begin position="25"/>
        <end position="52"/>
    </location>
</feature>
<feature type="transmembrane region" description="Helical" evidence="2">
    <location>
        <begin position="114"/>
        <end position="131"/>
    </location>
</feature>
<dbReference type="InterPro" id="IPR052901">
    <property type="entry name" value="Bact_TGase-like"/>
</dbReference>
<organism evidence="4 5">
    <name type="scientific">Onishia taeanensis</name>
    <dbReference type="NCBI Taxonomy" id="284577"/>
    <lineage>
        <taxon>Bacteria</taxon>
        <taxon>Pseudomonadati</taxon>
        <taxon>Pseudomonadota</taxon>
        <taxon>Gammaproteobacteria</taxon>
        <taxon>Oceanospirillales</taxon>
        <taxon>Halomonadaceae</taxon>
        <taxon>Onishia</taxon>
    </lineage>
</organism>
<dbReference type="Gene3D" id="3.10.620.30">
    <property type="match status" value="1"/>
</dbReference>
<accession>A0A328XWX2</accession>
<feature type="transmembrane region" description="Helical" evidence="2">
    <location>
        <begin position="627"/>
        <end position="648"/>
    </location>
</feature>
<dbReference type="SMART" id="SM00460">
    <property type="entry name" value="TGc"/>
    <property type="match status" value="1"/>
</dbReference>
<dbReference type="Proteomes" id="UP000249700">
    <property type="component" value="Unassembled WGS sequence"/>
</dbReference>
<proteinExistence type="predicted"/>
<dbReference type="InterPro" id="IPR002931">
    <property type="entry name" value="Transglutaminase-like"/>
</dbReference>
<dbReference type="PANTHER" id="PTHR42736">
    <property type="entry name" value="PROTEIN-GLUTAMINE GAMMA-GLUTAMYLTRANSFERASE"/>
    <property type="match status" value="1"/>
</dbReference>
<reference evidence="4 5" key="1">
    <citation type="submission" date="2018-06" db="EMBL/GenBank/DDBJ databases">
        <title>Comparative analysis of microorganisms from saline springs in Andes Mountain Range, Colombia.</title>
        <authorList>
            <person name="Rubin E."/>
        </authorList>
    </citation>
    <scope>NUCLEOTIDE SEQUENCE [LARGE SCALE GENOMIC DNA]</scope>
    <source>
        <strain evidence="4 5">USBA-857</strain>
    </source>
</reference>
<evidence type="ECO:0000259" key="3">
    <source>
        <dbReference type="SMART" id="SM00460"/>
    </source>
</evidence>
<evidence type="ECO:0000256" key="2">
    <source>
        <dbReference type="SAM" id="Phobius"/>
    </source>
</evidence>
<feature type="transmembrane region" description="Helical" evidence="2">
    <location>
        <begin position="64"/>
        <end position="85"/>
    </location>
</feature>
<dbReference type="EMBL" id="QLSX01000006">
    <property type="protein sequence ID" value="RAR60968.1"/>
    <property type="molecule type" value="Genomic_DNA"/>
</dbReference>
<feature type="transmembrane region" description="Helical" evidence="2">
    <location>
        <begin position="172"/>
        <end position="190"/>
    </location>
</feature>
<dbReference type="PANTHER" id="PTHR42736:SF1">
    <property type="entry name" value="PROTEIN-GLUTAMINE GAMMA-GLUTAMYLTRANSFERASE"/>
    <property type="match status" value="1"/>
</dbReference>
<protein>
    <submittedName>
        <fullName evidence="4">Uncharacterized protein DUF4129</fullName>
    </submittedName>
</protein>
<keyword evidence="2" id="KW-0812">Transmembrane</keyword>
<dbReference type="Pfam" id="PF01841">
    <property type="entry name" value="Transglut_core"/>
    <property type="match status" value="1"/>
</dbReference>
<keyword evidence="2" id="KW-0472">Membrane</keyword>
<feature type="transmembrane region" description="Helical" evidence="2">
    <location>
        <begin position="137"/>
        <end position="160"/>
    </location>
</feature>
<dbReference type="AlphaFoldDB" id="A0A328XWX2"/>
<evidence type="ECO:0000313" key="4">
    <source>
        <dbReference type="EMBL" id="RAR60968.1"/>
    </source>
</evidence>
<dbReference type="RefSeq" id="WP_112055139.1">
    <property type="nucleotide sequence ID" value="NZ_QLSX01000006.1"/>
</dbReference>
<feature type="transmembrane region" description="Helical" evidence="2">
    <location>
        <begin position="91"/>
        <end position="107"/>
    </location>
</feature>
<evidence type="ECO:0000313" key="5">
    <source>
        <dbReference type="Proteomes" id="UP000249700"/>
    </source>
</evidence>
<name>A0A328XWX2_9GAMM</name>
<comment type="caution">
    <text evidence="4">The sequence shown here is derived from an EMBL/GenBank/DDBJ whole genome shotgun (WGS) entry which is preliminary data.</text>
</comment>
<feature type="compositionally biased region" description="Low complexity" evidence="1">
    <location>
        <begin position="296"/>
        <end position="322"/>
    </location>
</feature>
<dbReference type="SUPFAM" id="SSF54001">
    <property type="entry name" value="Cysteine proteinases"/>
    <property type="match status" value="1"/>
</dbReference>